<keyword evidence="4" id="KW-1185">Reference proteome</keyword>
<dbReference type="PANTHER" id="PTHR11782:SF127">
    <property type="entry name" value="NTPASE, ISOFORM F"/>
    <property type="match status" value="1"/>
</dbReference>
<accession>A0ABR1BBQ9</accession>
<evidence type="ECO:0000313" key="4">
    <source>
        <dbReference type="Proteomes" id="UP001359485"/>
    </source>
</evidence>
<proteinExistence type="inferred from homology"/>
<name>A0ABR1BBQ9_POLSC</name>
<dbReference type="Pfam" id="PF01150">
    <property type="entry name" value="GDA1_CD39"/>
    <property type="match status" value="1"/>
</dbReference>
<dbReference type="EMBL" id="JAWJWF010000002">
    <property type="protein sequence ID" value="KAK6637799.1"/>
    <property type="molecule type" value="Genomic_DNA"/>
</dbReference>
<dbReference type="Gene3D" id="3.30.420.40">
    <property type="match status" value="1"/>
</dbReference>
<dbReference type="Gene3D" id="3.30.420.150">
    <property type="entry name" value="Exopolyphosphatase. Domain 2"/>
    <property type="match status" value="1"/>
</dbReference>
<protein>
    <submittedName>
        <fullName evidence="3">Uncharacterized protein</fullName>
    </submittedName>
</protein>
<comment type="caution">
    <text evidence="3">The sequence shown here is derived from an EMBL/GenBank/DDBJ whole genome shotgun (WGS) entry which is preliminary data.</text>
</comment>
<dbReference type="PANTHER" id="PTHR11782">
    <property type="entry name" value="ADENOSINE/GUANOSINE DIPHOSPHATASE"/>
    <property type="match status" value="1"/>
</dbReference>
<sequence>MYDTWREKRLLPPPAFVVRNDNVMSVGWIVLDLYHLPPHCLVYIIYCVVLQLQRYSLGGSIVAGPIDKFLSLFNLKESIYSIVLLAGQDGTLAVLYRFLSTNDGKILKFYSEHREVTTKVIGGPTYDNPEKLEAVLDSLLSPIKKKIKPEKRSETKLNMFAVPNNPIWQNPRKEEMLQTCKTFCCKCGLRPARFPVTLVSEKDRRLLSWFTVNLITNRLCKSPKRMVTAVMLGRQTCFVALAVNKKNDIVKGSEAFFDEINLFSRFFKIYSQSYEELGIENFRKNIMQCNTKSTTFISDCIYPGMEVEWKYNNTVYKITGSSGKPQDVMVGDIKTRVSVIEPDNCLKAIQRALKETIPPQYPCSKIVYGLDYFIKILTDAKVIKKTGEKIRLIDIYSRAYTLCGMKDTERPFQCFDLLYVFALLRDFFGMKENRKIHLRPTVGGMTVNWMFGAAFASLQQNSL</sequence>
<comment type="similarity">
    <text evidence="1">Belongs to the GDA1/CD39 NTPase family.</text>
</comment>
<organism evidence="3 4">
    <name type="scientific">Polyplax serrata</name>
    <name type="common">Common mouse louse</name>
    <dbReference type="NCBI Taxonomy" id="468196"/>
    <lineage>
        <taxon>Eukaryota</taxon>
        <taxon>Metazoa</taxon>
        <taxon>Ecdysozoa</taxon>
        <taxon>Arthropoda</taxon>
        <taxon>Hexapoda</taxon>
        <taxon>Insecta</taxon>
        <taxon>Pterygota</taxon>
        <taxon>Neoptera</taxon>
        <taxon>Paraneoptera</taxon>
        <taxon>Psocodea</taxon>
        <taxon>Troctomorpha</taxon>
        <taxon>Phthiraptera</taxon>
        <taxon>Anoplura</taxon>
        <taxon>Polyplacidae</taxon>
        <taxon>Polyplax</taxon>
    </lineage>
</organism>
<evidence type="ECO:0000256" key="2">
    <source>
        <dbReference type="ARBA" id="ARBA00022801"/>
    </source>
</evidence>
<evidence type="ECO:0000313" key="3">
    <source>
        <dbReference type="EMBL" id="KAK6637799.1"/>
    </source>
</evidence>
<evidence type="ECO:0000256" key="1">
    <source>
        <dbReference type="ARBA" id="ARBA00009283"/>
    </source>
</evidence>
<dbReference type="Proteomes" id="UP001359485">
    <property type="component" value="Unassembled WGS sequence"/>
</dbReference>
<gene>
    <name evidence="3" type="ORF">RUM44_008221</name>
</gene>
<reference evidence="3 4" key="1">
    <citation type="submission" date="2023-09" db="EMBL/GenBank/DDBJ databases">
        <title>Genomes of two closely related lineages of the louse Polyplax serrata with different host specificities.</title>
        <authorList>
            <person name="Martinu J."/>
            <person name="Tarabai H."/>
            <person name="Stefka J."/>
            <person name="Hypsa V."/>
        </authorList>
    </citation>
    <scope>NUCLEOTIDE SEQUENCE [LARGE SCALE GENOMIC DNA]</scope>
    <source>
        <strain evidence="3">98ZLc_SE</strain>
    </source>
</reference>
<keyword evidence="2" id="KW-0378">Hydrolase</keyword>
<dbReference type="InterPro" id="IPR000407">
    <property type="entry name" value="GDA1_CD39_NTPase"/>
</dbReference>